<gene>
    <name evidence="1" type="ORF">Airi02_029540</name>
</gene>
<proteinExistence type="predicted"/>
<organism evidence="1 2">
    <name type="scientific">Actinoallomurus iriomotensis</name>
    <dbReference type="NCBI Taxonomy" id="478107"/>
    <lineage>
        <taxon>Bacteria</taxon>
        <taxon>Bacillati</taxon>
        <taxon>Actinomycetota</taxon>
        <taxon>Actinomycetes</taxon>
        <taxon>Streptosporangiales</taxon>
        <taxon>Thermomonosporaceae</taxon>
        <taxon>Actinoallomurus</taxon>
    </lineage>
</organism>
<reference evidence="1" key="1">
    <citation type="submission" date="2023-03" db="EMBL/GenBank/DDBJ databases">
        <title>Actinoallomurus iriomotensis NBRC 103684.</title>
        <authorList>
            <person name="Ichikawa N."/>
            <person name="Sato H."/>
            <person name="Tonouchi N."/>
        </authorList>
    </citation>
    <scope>NUCLEOTIDE SEQUENCE</scope>
    <source>
        <strain evidence="1">NBRC 103684</strain>
    </source>
</reference>
<evidence type="ECO:0000313" key="1">
    <source>
        <dbReference type="EMBL" id="GLY85025.1"/>
    </source>
</evidence>
<dbReference type="Proteomes" id="UP001165074">
    <property type="component" value="Unassembled WGS sequence"/>
</dbReference>
<protein>
    <submittedName>
        <fullName evidence="1">Uncharacterized protein</fullName>
    </submittedName>
</protein>
<sequence>MPVHTPSENRAFMSTLWDEFRSYLFLGLEIRTEVPGYAVVVAKVENSGRRTKNLGAAFLLLGPFTEDPVQTYNTIAVRTGLTEARYTDDILRSNASRTLVADGGIRQLIPLPFFTEENVRVGDEKLACSIPIKLEAAHYTGPYSVRLFVGGDARWMPRMHRSVHDVILVDPASSPW</sequence>
<evidence type="ECO:0000313" key="2">
    <source>
        <dbReference type="Proteomes" id="UP001165074"/>
    </source>
</evidence>
<dbReference type="AlphaFoldDB" id="A0A9W6VYM6"/>
<name>A0A9W6VYM6_9ACTN</name>
<dbReference type="EMBL" id="BSTK01000004">
    <property type="protein sequence ID" value="GLY85025.1"/>
    <property type="molecule type" value="Genomic_DNA"/>
</dbReference>
<accession>A0A9W6VYM6</accession>
<keyword evidence="2" id="KW-1185">Reference proteome</keyword>
<comment type="caution">
    <text evidence="1">The sequence shown here is derived from an EMBL/GenBank/DDBJ whole genome shotgun (WGS) entry which is preliminary data.</text>
</comment>